<dbReference type="PROSITE" id="PS00059">
    <property type="entry name" value="ADH_ZINC"/>
    <property type="match status" value="1"/>
</dbReference>
<dbReference type="GO" id="GO:0008270">
    <property type="term" value="F:zinc ion binding"/>
    <property type="evidence" value="ECO:0007669"/>
    <property type="project" value="InterPro"/>
</dbReference>
<dbReference type="PANTHER" id="PTHR42813">
    <property type="entry name" value="ZINC-TYPE ALCOHOL DEHYDROGENASE-LIKE"/>
    <property type="match status" value="1"/>
</dbReference>
<dbReference type="CDD" id="cd08283">
    <property type="entry name" value="FDH_like_1"/>
    <property type="match status" value="1"/>
</dbReference>
<proteinExistence type="inferred from homology"/>
<dbReference type="InterPro" id="IPR011032">
    <property type="entry name" value="GroES-like_sf"/>
</dbReference>
<evidence type="ECO:0000259" key="7">
    <source>
        <dbReference type="Pfam" id="PF08240"/>
    </source>
</evidence>
<sequence length="391" mass="42885">MKAAQWMGTRNIELGVVPKPTITDPHDAIVHVTHTTICGSDIHLYEGDLNDAMERGDILGHEAIGFVEEVGSEVQKIQVGDRVIILPIIACGNCQYCKRQEFSLCDATNPSEKMEKTYGHRISGILGYTHFRGGYAGNQAEYCRVPIADMTCIKVPKELDAKKLLALSNVIPSAWHACELAQVGDGDIVGVWGCGPLGLSIQQLARLRGASKVYGMDKDPHRLRLAKYFGMNPVDVAAHPEVADYILSIEPHGMDKSIEASGFRSTQKPAHAAQRALGLERDSCDTISAILKATRKGGKIALVGDFFFTTNDFPIGMLMQKSLTVQGGQVPAQKYYPFLLDLVVQGKYDPSWAFTAEDEFENIAEDYRKASRHEIAGGLKVCLVTEFGRRS</sequence>
<dbReference type="OrthoDB" id="256333at2759"/>
<dbReference type="GO" id="GO:0016491">
    <property type="term" value="F:oxidoreductase activity"/>
    <property type="evidence" value="ECO:0007669"/>
    <property type="project" value="UniProtKB-KW"/>
</dbReference>
<dbReference type="SUPFAM" id="SSF50129">
    <property type="entry name" value="GroES-like"/>
    <property type="match status" value="1"/>
</dbReference>
<keyword evidence="4" id="KW-0560">Oxidoreductase</keyword>
<feature type="domain" description="Alcohol dehydrogenase-like N-terminal" evidence="7">
    <location>
        <begin position="25"/>
        <end position="156"/>
    </location>
</feature>
<dbReference type="InterPro" id="IPR013154">
    <property type="entry name" value="ADH-like_N"/>
</dbReference>
<comment type="caution">
    <text evidence="8">The sequence shown here is derived from an EMBL/GenBank/DDBJ whole genome shotgun (WGS) entry which is preliminary data.</text>
</comment>
<dbReference type="Pfam" id="PF08240">
    <property type="entry name" value="ADH_N"/>
    <property type="match status" value="1"/>
</dbReference>
<accession>A0A507QVH9</accession>
<evidence type="ECO:0000256" key="3">
    <source>
        <dbReference type="ARBA" id="ARBA00022833"/>
    </source>
</evidence>
<keyword evidence="9" id="KW-1185">Reference proteome</keyword>
<evidence type="ECO:0000259" key="6">
    <source>
        <dbReference type="Pfam" id="PF00107"/>
    </source>
</evidence>
<keyword evidence="2 5" id="KW-0479">Metal-binding</keyword>
<reference evidence="8 9" key="1">
    <citation type="submission" date="2019-06" db="EMBL/GenBank/DDBJ databases">
        <title>Wine fermentation using esterase from Monascus purpureus.</title>
        <authorList>
            <person name="Geng C."/>
            <person name="Zhang Y."/>
        </authorList>
    </citation>
    <scope>NUCLEOTIDE SEQUENCE [LARGE SCALE GENOMIC DNA]</scope>
    <source>
        <strain evidence="8">HQ1</strain>
    </source>
</reference>
<keyword evidence="3 5" id="KW-0862">Zinc</keyword>
<protein>
    <submittedName>
        <fullName evidence="8">Uncharacterized protein</fullName>
    </submittedName>
</protein>
<comment type="similarity">
    <text evidence="5">Belongs to the zinc-containing alcohol dehydrogenase family.</text>
</comment>
<dbReference type="InterPro" id="IPR013149">
    <property type="entry name" value="ADH-like_C"/>
</dbReference>
<evidence type="ECO:0000256" key="2">
    <source>
        <dbReference type="ARBA" id="ARBA00022723"/>
    </source>
</evidence>
<evidence type="ECO:0000313" key="8">
    <source>
        <dbReference type="EMBL" id="TQB73389.1"/>
    </source>
</evidence>
<evidence type="ECO:0000256" key="1">
    <source>
        <dbReference type="ARBA" id="ARBA00001947"/>
    </source>
</evidence>
<dbReference type="EMBL" id="VIFY01000045">
    <property type="protein sequence ID" value="TQB73389.1"/>
    <property type="molecule type" value="Genomic_DNA"/>
</dbReference>
<dbReference type="Gene3D" id="3.40.50.720">
    <property type="entry name" value="NAD(P)-binding Rossmann-like Domain"/>
    <property type="match status" value="1"/>
</dbReference>
<name>A0A507QVH9_MONPU</name>
<dbReference type="STRING" id="5098.A0A507QVH9"/>
<dbReference type="InterPro" id="IPR036291">
    <property type="entry name" value="NAD(P)-bd_dom_sf"/>
</dbReference>
<dbReference type="Pfam" id="PF00107">
    <property type="entry name" value="ADH_zinc_N"/>
    <property type="match status" value="1"/>
</dbReference>
<evidence type="ECO:0000256" key="5">
    <source>
        <dbReference type="RuleBase" id="RU361277"/>
    </source>
</evidence>
<dbReference type="PANTHER" id="PTHR42813:SF1">
    <property type="entry name" value="DEHYDROGENASE, PUTATIVE (AFU_ORTHOLOGUE AFUA_5G03930)-RELATED"/>
    <property type="match status" value="1"/>
</dbReference>
<dbReference type="Gene3D" id="3.90.180.10">
    <property type="entry name" value="Medium-chain alcohol dehydrogenases, catalytic domain"/>
    <property type="match status" value="1"/>
</dbReference>
<gene>
    <name evidence="8" type="ORF">MPDQ_005885</name>
</gene>
<evidence type="ECO:0000313" key="9">
    <source>
        <dbReference type="Proteomes" id="UP000319663"/>
    </source>
</evidence>
<dbReference type="SUPFAM" id="SSF51735">
    <property type="entry name" value="NAD(P)-binding Rossmann-fold domains"/>
    <property type="match status" value="1"/>
</dbReference>
<dbReference type="Proteomes" id="UP000319663">
    <property type="component" value="Unassembled WGS sequence"/>
</dbReference>
<comment type="cofactor">
    <cofactor evidence="1 5">
        <name>Zn(2+)</name>
        <dbReference type="ChEBI" id="CHEBI:29105"/>
    </cofactor>
</comment>
<feature type="domain" description="Alcohol dehydrogenase-like C-terminal" evidence="6">
    <location>
        <begin position="196"/>
        <end position="270"/>
    </location>
</feature>
<dbReference type="InterPro" id="IPR002328">
    <property type="entry name" value="ADH_Zn_CS"/>
</dbReference>
<dbReference type="AlphaFoldDB" id="A0A507QVH9"/>
<evidence type="ECO:0000256" key="4">
    <source>
        <dbReference type="ARBA" id="ARBA00023002"/>
    </source>
</evidence>
<organism evidence="8 9">
    <name type="scientific">Monascus purpureus</name>
    <name type="common">Red mold</name>
    <name type="synonym">Monascus anka</name>
    <dbReference type="NCBI Taxonomy" id="5098"/>
    <lineage>
        <taxon>Eukaryota</taxon>
        <taxon>Fungi</taxon>
        <taxon>Dikarya</taxon>
        <taxon>Ascomycota</taxon>
        <taxon>Pezizomycotina</taxon>
        <taxon>Eurotiomycetes</taxon>
        <taxon>Eurotiomycetidae</taxon>
        <taxon>Eurotiales</taxon>
        <taxon>Aspergillaceae</taxon>
        <taxon>Monascus</taxon>
    </lineage>
</organism>